<accession>A0AAC8VV95</accession>
<evidence type="ECO:0000313" key="3">
    <source>
        <dbReference type="EMBL" id="ALG69962.1"/>
    </source>
</evidence>
<protein>
    <recommendedName>
        <fullName evidence="2">PRC-barrel domain-containing protein</fullName>
    </recommendedName>
</protein>
<organism evidence="3 4">
    <name type="scientific">Azospirillum thiophilum</name>
    <dbReference type="NCBI Taxonomy" id="528244"/>
    <lineage>
        <taxon>Bacteria</taxon>
        <taxon>Pseudomonadati</taxon>
        <taxon>Pseudomonadota</taxon>
        <taxon>Alphaproteobacteria</taxon>
        <taxon>Rhodospirillales</taxon>
        <taxon>Azospirillaceae</taxon>
        <taxon>Azospirillum</taxon>
    </lineage>
</organism>
<feature type="domain" description="PRC-barrel" evidence="2">
    <location>
        <begin position="55"/>
        <end position="120"/>
    </location>
</feature>
<feature type="chain" id="PRO_5042242169" description="PRC-barrel domain-containing protein" evidence="1">
    <location>
        <begin position="29"/>
        <end position="150"/>
    </location>
</feature>
<reference evidence="4" key="1">
    <citation type="submission" date="2015-08" db="EMBL/GenBank/DDBJ databases">
        <title>Complete Genome Sequence of Azospirillum thiophilum BV-S.</title>
        <authorList>
            <person name="Fomenkov A."/>
            <person name="Vincze T."/>
            <person name="Grabovich M."/>
            <person name="Dubinina G."/>
            <person name="Orlova M."/>
            <person name="Belousova E."/>
            <person name="Roberts R.J."/>
        </authorList>
    </citation>
    <scope>NUCLEOTIDE SEQUENCE [LARGE SCALE GENOMIC DNA]</scope>
    <source>
        <strain evidence="4">BV-S</strain>
    </source>
</reference>
<gene>
    <name evidence="3" type="ORF">AL072_02405</name>
</gene>
<name>A0AAC8VV95_9PROT</name>
<reference evidence="3 4" key="2">
    <citation type="journal article" date="2016" name="Genome Announc.">
        <title>Complete Genome Sequence of a Strain of Azospirillum thiophilum Isolated from a Sulfide Spring.</title>
        <authorList>
            <person name="Fomenkov A."/>
            <person name="Vincze T."/>
            <person name="Grabovich M."/>
            <person name="Anton B.P."/>
            <person name="Dubinina G."/>
            <person name="Orlova M."/>
            <person name="Belousova E."/>
            <person name="Roberts R.J."/>
        </authorList>
    </citation>
    <scope>NUCLEOTIDE SEQUENCE [LARGE SCALE GENOMIC DNA]</scope>
    <source>
        <strain evidence="3 4">BV-S</strain>
    </source>
</reference>
<dbReference type="RefSeq" id="WP_045581667.1">
    <property type="nucleotide sequence ID" value="NZ_CP012401.1"/>
</dbReference>
<dbReference type="InterPro" id="IPR011033">
    <property type="entry name" value="PRC_barrel-like_sf"/>
</dbReference>
<evidence type="ECO:0000256" key="1">
    <source>
        <dbReference type="SAM" id="SignalP"/>
    </source>
</evidence>
<feature type="signal peptide" evidence="1">
    <location>
        <begin position="1"/>
        <end position="28"/>
    </location>
</feature>
<dbReference type="Proteomes" id="UP000069935">
    <property type="component" value="Chromosome 1"/>
</dbReference>
<dbReference type="EMBL" id="CP012401">
    <property type="protein sequence ID" value="ALG69962.1"/>
    <property type="molecule type" value="Genomic_DNA"/>
</dbReference>
<proteinExistence type="predicted"/>
<keyword evidence="4" id="KW-1185">Reference proteome</keyword>
<evidence type="ECO:0000259" key="2">
    <source>
        <dbReference type="Pfam" id="PF05239"/>
    </source>
</evidence>
<dbReference type="AlphaFoldDB" id="A0AAC8VV95"/>
<dbReference type="KEGG" id="ati:AL072_02405"/>
<sequence>METPMHKMWSILPALTLLVGIAAPPESAAQTILVDSPTPVVGAAVERKTGPSVDQLMNRSVVGADGARIGTVTDVILNDRGEAQYIVIHSGGLFGFGGKDIAADLTLADLRSGSEAIQLRDVTAASVRDMPEFRYDDSITSLTRSPESRR</sequence>
<evidence type="ECO:0000313" key="4">
    <source>
        <dbReference type="Proteomes" id="UP000069935"/>
    </source>
</evidence>
<dbReference type="Pfam" id="PF05239">
    <property type="entry name" value="PRC"/>
    <property type="match status" value="1"/>
</dbReference>
<dbReference type="Gene3D" id="2.30.30.240">
    <property type="entry name" value="PRC-barrel domain"/>
    <property type="match status" value="1"/>
</dbReference>
<dbReference type="SUPFAM" id="SSF50346">
    <property type="entry name" value="PRC-barrel domain"/>
    <property type="match status" value="1"/>
</dbReference>
<keyword evidence="1" id="KW-0732">Signal</keyword>
<dbReference type="InterPro" id="IPR027275">
    <property type="entry name" value="PRC-brl_dom"/>
</dbReference>